<dbReference type="GO" id="GO:0008758">
    <property type="term" value="F:UDP-2,3-diacylglucosamine hydrolase activity"/>
    <property type="evidence" value="ECO:0007669"/>
    <property type="project" value="TreeGrafter"/>
</dbReference>
<dbReference type="InterPro" id="IPR004843">
    <property type="entry name" value="Calcineurin-like_PHP"/>
</dbReference>
<evidence type="ECO:0000256" key="2">
    <source>
        <dbReference type="ARBA" id="ARBA00022801"/>
    </source>
</evidence>
<comment type="caution">
    <text evidence="5">The sequence shown here is derived from an EMBL/GenBank/DDBJ whole genome shotgun (WGS) entry which is preliminary data.</text>
</comment>
<keyword evidence="3" id="KW-0812">Transmembrane</keyword>
<keyword evidence="6" id="KW-1185">Reference proteome</keyword>
<dbReference type="Pfam" id="PF00149">
    <property type="entry name" value="Metallophos"/>
    <property type="match status" value="1"/>
</dbReference>
<dbReference type="GO" id="GO:0016020">
    <property type="term" value="C:membrane"/>
    <property type="evidence" value="ECO:0007669"/>
    <property type="project" value="GOC"/>
</dbReference>
<dbReference type="RefSeq" id="WP_034354427.1">
    <property type="nucleotide sequence ID" value="NZ_JRPR02000001.1"/>
</dbReference>
<keyword evidence="3" id="KW-0472">Membrane</keyword>
<proteinExistence type="predicted"/>
<dbReference type="AlphaFoldDB" id="A0A4U8TCA6"/>
<protein>
    <recommendedName>
        <fullName evidence="4">Calcineurin-like phosphoesterase domain-containing protein</fullName>
    </recommendedName>
</protein>
<evidence type="ECO:0000313" key="6">
    <source>
        <dbReference type="Proteomes" id="UP000029733"/>
    </source>
</evidence>
<feature type="domain" description="Calcineurin-like phosphoesterase" evidence="4">
    <location>
        <begin position="68"/>
        <end position="260"/>
    </location>
</feature>
<dbReference type="EMBL" id="JRPR02000001">
    <property type="protein sequence ID" value="TLD97304.1"/>
    <property type="molecule type" value="Genomic_DNA"/>
</dbReference>
<dbReference type="OrthoDB" id="9780884at2"/>
<dbReference type="PANTHER" id="PTHR31302">
    <property type="entry name" value="TRANSMEMBRANE PROTEIN WITH METALLOPHOSPHOESTERASE DOMAIN-RELATED"/>
    <property type="match status" value="1"/>
</dbReference>
<dbReference type="InterPro" id="IPR051158">
    <property type="entry name" value="Metallophosphoesterase_sf"/>
</dbReference>
<evidence type="ECO:0000256" key="1">
    <source>
        <dbReference type="ARBA" id="ARBA00022723"/>
    </source>
</evidence>
<dbReference type="SUPFAM" id="SSF56300">
    <property type="entry name" value="Metallo-dependent phosphatases"/>
    <property type="match status" value="1"/>
</dbReference>
<dbReference type="InterPro" id="IPR029052">
    <property type="entry name" value="Metallo-depent_PP-like"/>
</dbReference>
<organism evidence="5 6">
    <name type="scientific">Helicobacter jaachi</name>
    <dbReference type="NCBI Taxonomy" id="1677920"/>
    <lineage>
        <taxon>Bacteria</taxon>
        <taxon>Pseudomonadati</taxon>
        <taxon>Campylobacterota</taxon>
        <taxon>Epsilonproteobacteria</taxon>
        <taxon>Campylobacterales</taxon>
        <taxon>Helicobacteraceae</taxon>
        <taxon>Helicobacter</taxon>
    </lineage>
</organism>
<dbReference type="PANTHER" id="PTHR31302:SF31">
    <property type="entry name" value="PHOSPHODIESTERASE YAEI"/>
    <property type="match status" value="1"/>
</dbReference>
<dbReference type="GO" id="GO:0009245">
    <property type="term" value="P:lipid A biosynthetic process"/>
    <property type="evidence" value="ECO:0007669"/>
    <property type="project" value="TreeGrafter"/>
</dbReference>
<feature type="transmembrane region" description="Helical" evidence="3">
    <location>
        <begin position="30"/>
        <end position="51"/>
    </location>
</feature>
<keyword evidence="1" id="KW-0479">Metal-binding</keyword>
<dbReference type="STRING" id="1677920.LS71_04795"/>
<gene>
    <name evidence="5" type="ORF">LS71_000675</name>
</gene>
<sequence>MPWGKSFCSTKPTQCQLTSPARPQRRIKRISLCILLLCACLLTFSALYAPLTERYYIIESPKISAPVNIALLSDLHSGRFYQADILRILRDKKPDIIAMSGDMVDDEADIQGAIAFFKALNDGSLREIPKFYVSGNHEFWSEQIMDIKAMIRAQNVQVLESSMGFVALSLGDNTLLLGGVDDPYVMVYGLDSKPHKLRPKNISKSAFEEAFTKDWIMRSIADLGKPNGEYFSILLSHHPESIALFRALGVNLILSGHTHGGQVRIPFLLNGLYAPNQGLFPTYSGGIYGLDSINVRHTDSVNPTNAATKNSMKIIESSTESSAIFAQNKSSLYEQILLISRGLSLNVLLPRIFNPPEIVFVKLTPQSFPQ</sequence>
<keyword evidence="2" id="KW-0378">Hydrolase</keyword>
<dbReference type="Proteomes" id="UP000029733">
    <property type="component" value="Unassembled WGS sequence"/>
</dbReference>
<accession>A0A4U8TCA6</accession>
<evidence type="ECO:0000259" key="4">
    <source>
        <dbReference type="Pfam" id="PF00149"/>
    </source>
</evidence>
<dbReference type="GO" id="GO:0046872">
    <property type="term" value="F:metal ion binding"/>
    <property type="evidence" value="ECO:0007669"/>
    <property type="project" value="UniProtKB-KW"/>
</dbReference>
<evidence type="ECO:0000256" key="3">
    <source>
        <dbReference type="SAM" id="Phobius"/>
    </source>
</evidence>
<reference evidence="5 6" key="1">
    <citation type="journal article" date="2014" name="Genome Announc.">
        <title>Draft genome sequences of eight enterohepatic helicobacter species isolated from both laboratory and wild rodents.</title>
        <authorList>
            <person name="Sheh A."/>
            <person name="Shen Z."/>
            <person name="Fox J.G."/>
        </authorList>
    </citation>
    <scope>NUCLEOTIDE SEQUENCE [LARGE SCALE GENOMIC DNA]</scope>
    <source>
        <strain evidence="5 6">MIT 09-6949</strain>
    </source>
</reference>
<name>A0A4U8TCA6_9HELI</name>
<evidence type="ECO:0000313" key="5">
    <source>
        <dbReference type="EMBL" id="TLD97304.1"/>
    </source>
</evidence>
<keyword evidence="3" id="KW-1133">Transmembrane helix</keyword>
<dbReference type="Gene3D" id="3.60.21.10">
    <property type="match status" value="1"/>
</dbReference>